<dbReference type="Pfam" id="PF11271">
    <property type="entry name" value="PorA"/>
    <property type="match status" value="1"/>
</dbReference>
<accession>A0A7X6RJM4</accession>
<dbReference type="InterPro" id="IPR021424">
    <property type="entry name" value="PorA"/>
</dbReference>
<name>A0A7X6RJM4_9NOCA</name>
<dbReference type="AlphaFoldDB" id="A0A7X6RJM4"/>
<comment type="caution">
    <text evidence="2">The sequence shown here is derived from an EMBL/GenBank/DDBJ whole genome shotgun (WGS) entry which is preliminary data.</text>
</comment>
<protein>
    <submittedName>
        <fullName evidence="2">DUF3068 domain-containing protein</fullName>
    </submittedName>
</protein>
<sequence length="352" mass="37128">MTVRKSSVVWLVLGVVLIAAAAIIRFVALPALTKLPADLDQSQKYEGTMQTIDPKAFAANDLAHLLTPEMPITADRSLKVDTVSGDTAIVTSKALLSLPDGSTQPDVHTYAVSRVDYSPVTISETQEKSLVPSDDQASFEAHKGLAFSWPMNPPKDGTALYDPVTRTAQPAAFQNESTIDGRDVYNYKIDAAGPIASPGVLSQFKDFPKQLPKAAVAGLLQAGIVPVESRATLTAALPAMSDVVTIGFGSTNLINAAVDSQFGAPLKVSQTQGLYVTVPVDGKDVPTIPLSIVKLHTADSAVSDTAHTLSKNATMLSLLGVWLPIVLLVVGIVLAALAVLRWRKPALATTAR</sequence>
<dbReference type="Proteomes" id="UP000523447">
    <property type="component" value="Unassembled WGS sequence"/>
</dbReference>
<evidence type="ECO:0000256" key="1">
    <source>
        <dbReference type="SAM" id="Phobius"/>
    </source>
</evidence>
<organism evidence="2 3">
    <name type="scientific">Nocardia veterana</name>
    <dbReference type="NCBI Taxonomy" id="132249"/>
    <lineage>
        <taxon>Bacteria</taxon>
        <taxon>Bacillati</taxon>
        <taxon>Actinomycetota</taxon>
        <taxon>Actinomycetes</taxon>
        <taxon>Mycobacteriales</taxon>
        <taxon>Nocardiaceae</taxon>
        <taxon>Nocardia</taxon>
    </lineage>
</organism>
<evidence type="ECO:0000313" key="3">
    <source>
        <dbReference type="Proteomes" id="UP000523447"/>
    </source>
</evidence>
<dbReference type="EMBL" id="JAAXPE010000021">
    <property type="protein sequence ID" value="NKY87739.1"/>
    <property type="molecule type" value="Genomic_DNA"/>
</dbReference>
<keyword evidence="1" id="KW-0812">Transmembrane</keyword>
<keyword evidence="1" id="KW-0472">Membrane</keyword>
<proteinExistence type="predicted"/>
<dbReference type="RefSeq" id="WP_051032305.1">
    <property type="nucleotide sequence ID" value="NZ_CAWPHS010000014.1"/>
</dbReference>
<feature type="transmembrane region" description="Helical" evidence="1">
    <location>
        <begin position="315"/>
        <end position="340"/>
    </location>
</feature>
<gene>
    <name evidence="2" type="ORF">HGA07_19150</name>
</gene>
<keyword evidence="3" id="KW-1185">Reference proteome</keyword>
<keyword evidence="1" id="KW-1133">Transmembrane helix</keyword>
<reference evidence="2 3" key="1">
    <citation type="submission" date="2020-04" db="EMBL/GenBank/DDBJ databases">
        <title>MicrobeNet Type strains.</title>
        <authorList>
            <person name="Nicholson A.C."/>
        </authorList>
    </citation>
    <scope>NUCLEOTIDE SEQUENCE [LARGE SCALE GENOMIC DNA]</scope>
    <source>
        <strain evidence="2 3">DSM 44445</strain>
    </source>
</reference>
<evidence type="ECO:0000313" key="2">
    <source>
        <dbReference type="EMBL" id="NKY87739.1"/>
    </source>
</evidence>